<evidence type="ECO:0000256" key="1">
    <source>
        <dbReference type="SAM" id="Phobius"/>
    </source>
</evidence>
<dbReference type="Proteomes" id="UP001157125">
    <property type="component" value="Unassembled WGS sequence"/>
</dbReference>
<dbReference type="RefSeq" id="WP_284328098.1">
    <property type="nucleotide sequence ID" value="NZ_BSUN01000001.1"/>
</dbReference>
<organism evidence="2 3">
    <name type="scientific">Demequina litorisediminis</name>
    <dbReference type="NCBI Taxonomy" id="1849022"/>
    <lineage>
        <taxon>Bacteria</taxon>
        <taxon>Bacillati</taxon>
        <taxon>Actinomycetota</taxon>
        <taxon>Actinomycetes</taxon>
        <taxon>Micrococcales</taxon>
        <taxon>Demequinaceae</taxon>
        <taxon>Demequina</taxon>
    </lineage>
</organism>
<keyword evidence="3" id="KW-1185">Reference proteome</keyword>
<keyword evidence="1" id="KW-1133">Transmembrane helix</keyword>
<accession>A0ABQ6ICV8</accession>
<evidence type="ECO:0000313" key="2">
    <source>
        <dbReference type="EMBL" id="GMA35620.1"/>
    </source>
</evidence>
<keyword evidence="1" id="KW-0472">Membrane</keyword>
<name>A0ABQ6ICV8_9MICO</name>
<comment type="caution">
    <text evidence="2">The sequence shown here is derived from an EMBL/GenBank/DDBJ whole genome shotgun (WGS) entry which is preliminary data.</text>
</comment>
<protein>
    <submittedName>
        <fullName evidence="2">Uncharacterized protein</fullName>
    </submittedName>
</protein>
<feature type="transmembrane region" description="Helical" evidence="1">
    <location>
        <begin position="21"/>
        <end position="41"/>
    </location>
</feature>
<keyword evidence="1" id="KW-0812">Transmembrane</keyword>
<gene>
    <name evidence="2" type="ORF">GCM10025876_18240</name>
</gene>
<proteinExistence type="predicted"/>
<dbReference type="EMBL" id="BSUN01000001">
    <property type="protein sequence ID" value="GMA35620.1"/>
    <property type="molecule type" value="Genomic_DNA"/>
</dbReference>
<evidence type="ECO:0000313" key="3">
    <source>
        <dbReference type="Proteomes" id="UP001157125"/>
    </source>
</evidence>
<reference evidence="3" key="1">
    <citation type="journal article" date="2019" name="Int. J. Syst. Evol. Microbiol.">
        <title>The Global Catalogue of Microorganisms (GCM) 10K type strain sequencing project: providing services to taxonomists for standard genome sequencing and annotation.</title>
        <authorList>
            <consortium name="The Broad Institute Genomics Platform"/>
            <consortium name="The Broad Institute Genome Sequencing Center for Infectious Disease"/>
            <person name="Wu L."/>
            <person name="Ma J."/>
        </authorList>
    </citation>
    <scope>NUCLEOTIDE SEQUENCE [LARGE SCALE GENOMIC DNA]</scope>
    <source>
        <strain evidence="3">NBRC 112299</strain>
    </source>
</reference>
<sequence>MDTLDQPRPRATRRFPLMAQIMAAFLAVVAILVSVGVVAIVRLSQQGEQDLALMTTIYDSEWRSRSRRTPCGRFARRASRCARSRTRRSPMPGSRLQARYVTFEDELAEFSEAL</sequence>